<keyword evidence="7" id="KW-1133">Transmembrane helix</keyword>
<keyword evidence="4 8" id="KW-0808">Transferase</keyword>
<dbReference type="EMBL" id="UOFI01000139">
    <property type="protein sequence ID" value="VAW68856.1"/>
    <property type="molecule type" value="Genomic_DNA"/>
</dbReference>
<evidence type="ECO:0000256" key="4">
    <source>
        <dbReference type="ARBA" id="ARBA00022679"/>
    </source>
</evidence>
<dbReference type="AlphaFoldDB" id="A0A3B0YKJ4"/>
<dbReference type="GO" id="GO:0005886">
    <property type="term" value="C:plasma membrane"/>
    <property type="evidence" value="ECO:0007669"/>
    <property type="project" value="UniProtKB-SubCell"/>
</dbReference>
<dbReference type="GO" id="GO:1901137">
    <property type="term" value="P:carbohydrate derivative biosynthetic process"/>
    <property type="evidence" value="ECO:0007669"/>
    <property type="project" value="UniProtKB-ARBA"/>
</dbReference>
<name>A0A3B0YKJ4_9ZZZZ</name>
<evidence type="ECO:0000313" key="8">
    <source>
        <dbReference type="EMBL" id="VAW68856.1"/>
    </source>
</evidence>
<comment type="subcellular location">
    <subcellularLocation>
        <location evidence="1">Cell inner membrane</location>
    </subcellularLocation>
</comment>
<reference evidence="8" key="1">
    <citation type="submission" date="2018-06" db="EMBL/GenBank/DDBJ databases">
        <authorList>
            <person name="Zhirakovskaya E."/>
        </authorList>
    </citation>
    <scope>NUCLEOTIDE SEQUENCE</scope>
</reference>
<keyword evidence="3" id="KW-0997">Cell inner membrane</keyword>
<feature type="transmembrane region" description="Helical" evidence="7">
    <location>
        <begin position="32"/>
        <end position="55"/>
    </location>
</feature>
<evidence type="ECO:0000256" key="1">
    <source>
        <dbReference type="ARBA" id="ARBA00004533"/>
    </source>
</evidence>
<dbReference type="CDD" id="cd07984">
    <property type="entry name" value="LPLAT_LABLAT-like"/>
    <property type="match status" value="1"/>
</dbReference>
<organism evidence="8">
    <name type="scientific">hydrothermal vent metagenome</name>
    <dbReference type="NCBI Taxonomy" id="652676"/>
    <lineage>
        <taxon>unclassified sequences</taxon>
        <taxon>metagenomes</taxon>
        <taxon>ecological metagenomes</taxon>
    </lineage>
</organism>
<proteinExistence type="predicted"/>
<evidence type="ECO:0000256" key="7">
    <source>
        <dbReference type="SAM" id="Phobius"/>
    </source>
</evidence>
<dbReference type="PANTHER" id="PTHR30606">
    <property type="entry name" value="LIPID A BIOSYNTHESIS LAUROYL ACYLTRANSFERASE"/>
    <property type="match status" value="1"/>
</dbReference>
<dbReference type="GO" id="GO:0008610">
    <property type="term" value="P:lipid biosynthetic process"/>
    <property type="evidence" value="ECO:0007669"/>
    <property type="project" value="UniProtKB-ARBA"/>
</dbReference>
<gene>
    <name evidence="8" type="ORF">MNBD_GAMMA09-1081</name>
</gene>
<keyword evidence="7" id="KW-0812">Transmembrane</keyword>
<evidence type="ECO:0000256" key="5">
    <source>
        <dbReference type="ARBA" id="ARBA00023136"/>
    </source>
</evidence>
<evidence type="ECO:0000256" key="2">
    <source>
        <dbReference type="ARBA" id="ARBA00022475"/>
    </source>
</evidence>
<protein>
    <submittedName>
        <fullName evidence="8">Lipid A biosynthesis lauroyl acyltransferase</fullName>
        <ecNumber evidence="8">2.3.1.-</ecNumber>
    </submittedName>
</protein>
<dbReference type="Pfam" id="PF03279">
    <property type="entry name" value="Lip_A_acyltrans"/>
    <property type="match status" value="1"/>
</dbReference>
<dbReference type="PANTHER" id="PTHR30606:SF4">
    <property type="entry name" value="LIPID A BIOSYNTHESIS MYRISTOYLTRANSFERASE"/>
    <property type="match status" value="1"/>
</dbReference>
<dbReference type="InterPro" id="IPR004960">
    <property type="entry name" value="LipA_acyltrans"/>
</dbReference>
<accession>A0A3B0YKJ4</accession>
<sequence>MKQRRPENIAPIKSALAYDAGFKVGFLKPMYWGSWLMIAFLWFVMLLPISVQDVMANKLGDLMRRVNKKRRRISRKNIDLCFPDLPEEEKKELIRKNYRNQARSALHLGMLWWSPLCELEKRIVMKGHEHIDAALDNGRGVILMPVHCMGLEAAISSIAMRYFSSGIFKPLKNKLIDWFVAKGRLRHGGYSYTREAGLRPIIKDARAGSVIIYLSDEDLGIDRSLFAPFFGVDKASVPVLGRLAKSCRADVFPSMTCYDEKTHQYVVHILPALKGFPLGDDYQDTLAMNQALEEAIQICPSEYFWILKLFKTRQNGEARFY</sequence>
<dbReference type="EC" id="2.3.1.-" evidence="8"/>
<keyword evidence="5 7" id="KW-0472">Membrane</keyword>
<evidence type="ECO:0000256" key="3">
    <source>
        <dbReference type="ARBA" id="ARBA00022519"/>
    </source>
</evidence>
<keyword evidence="2" id="KW-1003">Cell membrane</keyword>
<dbReference type="GO" id="GO:0016746">
    <property type="term" value="F:acyltransferase activity"/>
    <property type="evidence" value="ECO:0007669"/>
    <property type="project" value="UniProtKB-KW"/>
</dbReference>
<evidence type="ECO:0000256" key="6">
    <source>
        <dbReference type="ARBA" id="ARBA00023315"/>
    </source>
</evidence>
<dbReference type="PIRSF" id="PIRSF026649">
    <property type="entry name" value="MsbB"/>
    <property type="match status" value="1"/>
</dbReference>
<keyword evidence="6 8" id="KW-0012">Acyltransferase</keyword>